<accession>A0ABY4C9Z0</accession>
<evidence type="ECO:0000256" key="1">
    <source>
        <dbReference type="SAM" id="Phobius"/>
    </source>
</evidence>
<keyword evidence="1" id="KW-0812">Transmembrane</keyword>
<evidence type="ECO:0000313" key="3">
    <source>
        <dbReference type="Proteomes" id="UP000830116"/>
    </source>
</evidence>
<protein>
    <submittedName>
        <fullName evidence="2">Uncharacterized protein</fullName>
    </submittedName>
</protein>
<proteinExistence type="predicted"/>
<organism evidence="2 3">
    <name type="scientific">Bdellovibrio reynosensis</name>
    <dbReference type="NCBI Taxonomy" id="2835041"/>
    <lineage>
        <taxon>Bacteria</taxon>
        <taxon>Pseudomonadati</taxon>
        <taxon>Bdellovibrionota</taxon>
        <taxon>Bdellovibrionia</taxon>
        <taxon>Bdellovibrionales</taxon>
        <taxon>Pseudobdellovibrionaceae</taxon>
        <taxon>Bdellovibrio</taxon>
    </lineage>
</organism>
<sequence length="49" mass="5758">MIVFTWFAIIIFIILVGFTLVGLTFRHWYKESKALKQQQRLAESQAVKS</sequence>
<keyword evidence="1" id="KW-1133">Transmembrane helix</keyword>
<evidence type="ECO:0000313" key="2">
    <source>
        <dbReference type="EMBL" id="UOF01725.1"/>
    </source>
</evidence>
<name>A0ABY4C9Z0_9BACT</name>
<dbReference type="RefSeq" id="WP_243538329.1">
    <property type="nucleotide sequence ID" value="NZ_CP093442.1"/>
</dbReference>
<dbReference type="Proteomes" id="UP000830116">
    <property type="component" value="Chromosome"/>
</dbReference>
<gene>
    <name evidence="2" type="ORF">MNR06_01995</name>
</gene>
<keyword evidence="3" id="KW-1185">Reference proteome</keyword>
<keyword evidence="1" id="KW-0472">Membrane</keyword>
<dbReference type="EMBL" id="CP093442">
    <property type="protein sequence ID" value="UOF01725.1"/>
    <property type="molecule type" value="Genomic_DNA"/>
</dbReference>
<reference evidence="2" key="1">
    <citation type="submission" date="2022-03" db="EMBL/GenBank/DDBJ databases">
        <title>Genome Identification and Characterization of new species Bdellovibrio reynosense LBG001 sp. nov. from a Mexico soil sample.</title>
        <authorList>
            <person name="Camilli A."/>
            <person name="Ajao Y."/>
            <person name="Guo X."/>
        </authorList>
    </citation>
    <scope>NUCLEOTIDE SEQUENCE</scope>
    <source>
        <strain evidence="2">LBG001</strain>
    </source>
</reference>
<feature type="transmembrane region" description="Helical" evidence="1">
    <location>
        <begin position="6"/>
        <end position="29"/>
    </location>
</feature>